<sequence>MTCRRHPTDRLRHTYLPAYGGHLRRLVYIAPPNSTPQLCIERPYQNGRHQIRRIFKPKFCAC</sequence>
<dbReference type="EMBL" id="CP004049">
    <property type="protein sequence ID" value="AGI86072.1"/>
    <property type="molecule type" value="Genomic_DNA"/>
</dbReference>
<gene>
    <name evidence="1" type="ORF">MMALV_13430</name>
</gene>
<evidence type="ECO:0000313" key="1">
    <source>
        <dbReference type="EMBL" id="AGI86072.1"/>
    </source>
</evidence>
<dbReference type="InParanoid" id="M9SKT2"/>
<evidence type="ECO:0000313" key="2">
    <source>
        <dbReference type="Proteomes" id="UP000012672"/>
    </source>
</evidence>
<accession>M9SKT2</accession>
<organism evidence="1 2">
    <name type="scientific">Methanomethylophilus alvi (strain Mx1201)</name>
    <dbReference type="NCBI Taxonomy" id="1236689"/>
    <lineage>
        <taxon>Archaea</taxon>
        <taxon>Methanobacteriati</taxon>
        <taxon>Thermoplasmatota</taxon>
        <taxon>Thermoplasmata</taxon>
        <taxon>Methanomassiliicoccales</taxon>
        <taxon>Methanomethylophilaceae</taxon>
        <taxon>Methanomethylophilus</taxon>
    </lineage>
</organism>
<dbReference type="HOGENOM" id="CLU_2893030_0_0_2"/>
<dbReference type="STRING" id="1236689.MMALV_13430"/>
<reference evidence="1 2" key="1">
    <citation type="journal article" date="2012" name="J. Bacteriol.">
        <title>Genome sequence of 'Candidatus Methanomethylophilus alvus' Mx1201, a methanogenic archaeon from the human gut belonging to a seventh order of methanogens.</title>
        <authorList>
            <person name="Borrel G."/>
            <person name="Harris H.M."/>
            <person name="Tottey W."/>
            <person name="Mihajlovski A."/>
            <person name="Parisot N."/>
            <person name="Peyretaillade E."/>
            <person name="Peyret P."/>
            <person name="Gribaldo S."/>
            <person name="O'Toole P.W."/>
            <person name="Brugere J.F."/>
        </authorList>
    </citation>
    <scope>NUCLEOTIDE SEQUENCE [LARGE SCALE GENOMIC DNA]</scope>
    <source>
        <strain evidence="1 2">Mx1201</strain>
    </source>
</reference>
<proteinExistence type="predicted"/>
<dbReference type="KEGG" id="max:MMALV_13430"/>
<protein>
    <submittedName>
        <fullName evidence="1">Uncharacterized protein</fullName>
    </submittedName>
</protein>
<dbReference type="Proteomes" id="UP000012672">
    <property type="component" value="Chromosome"/>
</dbReference>
<keyword evidence="2" id="KW-1185">Reference proteome</keyword>
<dbReference type="AlphaFoldDB" id="M9SKT2"/>
<name>M9SKT2_METAX</name>